<name>A0A6J7GN66_9ZZZZ</name>
<proteinExistence type="predicted"/>
<dbReference type="EMBL" id="CAFBMR010000014">
    <property type="protein sequence ID" value="CAB4908108.1"/>
    <property type="molecule type" value="Genomic_DNA"/>
</dbReference>
<feature type="domain" description="SAF" evidence="1">
    <location>
        <begin position="38"/>
        <end position="100"/>
    </location>
</feature>
<evidence type="ECO:0000259" key="1">
    <source>
        <dbReference type="SMART" id="SM00858"/>
    </source>
</evidence>
<dbReference type="AlphaFoldDB" id="A0A6J7GN66"/>
<evidence type="ECO:0000313" key="2">
    <source>
        <dbReference type="EMBL" id="CAB4908108.1"/>
    </source>
</evidence>
<dbReference type="CDD" id="cd11614">
    <property type="entry name" value="SAF_CpaB_FlgA_like"/>
    <property type="match status" value="1"/>
</dbReference>
<accession>A0A6J7GN66</accession>
<dbReference type="Pfam" id="PF08666">
    <property type="entry name" value="SAF"/>
    <property type="match status" value="1"/>
</dbReference>
<protein>
    <submittedName>
        <fullName evidence="2">Unannotated protein</fullName>
    </submittedName>
</protein>
<dbReference type="InterPro" id="IPR013974">
    <property type="entry name" value="SAF"/>
</dbReference>
<gene>
    <name evidence="2" type="ORF">UFOPK3610_00590</name>
</gene>
<dbReference type="SMART" id="SM00858">
    <property type="entry name" value="SAF"/>
    <property type="match status" value="1"/>
</dbReference>
<sequence length="192" mass="20029">MHSVLRLVRKRRRLVIAALVFVAAWIALTSLRATPDTETVLAAAHDLPAGTILAEGDVVSTSFPHDVLSGAEVNGTQQALGRTLLTPMRAHELITTTRLLEARELPAGHVLLAIRLDAQQIRFIRTGDHIDLIGVVQGQGRVLASAARVVVATSGSTDSGLLVEVPENTAPALAAASTDGSLSATLLGNEGG</sequence>
<organism evidence="2">
    <name type="scientific">freshwater metagenome</name>
    <dbReference type="NCBI Taxonomy" id="449393"/>
    <lineage>
        <taxon>unclassified sequences</taxon>
        <taxon>metagenomes</taxon>
        <taxon>ecological metagenomes</taxon>
    </lineage>
</organism>
<reference evidence="2" key="1">
    <citation type="submission" date="2020-05" db="EMBL/GenBank/DDBJ databases">
        <authorList>
            <person name="Chiriac C."/>
            <person name="Salcher M."/>
            <person name="Ghai R."/>
            <person name="Kavagutti S V."/>
        </authorList>
    </citation>
    <scope>NUCLEOTIDE SEQUENCE</scope>
</reference>